<keyword evidence="2" id="KW-1185">Reference proteome</keyword>
<accession>A0ABN2BI86</accession>
<gene>
    <name evidence="1" type="ORF">GCM10009741_50020</name>
</gene>
<organism evidence="1 2">
    <name type="scientific">Kribbella lupini</name>
    <dbReference type="NCBI Taxonomy" id="291602"/>
    <lineage>
        <taxon>Bacteria</taxon>
        <taxon>Bacillati</taxon>
        <taxon>Actinomycetota</taxon>
        <taxon>Actinomycetes</taxon>
        <taxon>Propionibacteriales</taxon>
        <taxon>Kribbellaceae</taxon>
        <taxon>Kribbella</taxon>
    </lineage>
</organism>
<dbReference type="EMBL" id="BAAANC010000002">
    <property type="protein sequence ID" value="GAA1541118.1"/>
    <property type="molecule type" value="Genomic_DNA"/>
</dbReference>
<name>A0ABN2BI86_9ACTN</name>
<reference evidence="1 2" key="1">
    <citation type="journal article" date="2019" name="Int. J. Syst. Evol. Microbiol.">
        <title>The Global Catalogue of Microorganisms (GCM) 10K type strain sequencing project: providing services to taxonomists for standard genome sequencing and annotation.</title>
        <authorList>
            <consortium name="The Broad Institute Genomics Platform"/>
            <consortium name="The Broad Institute Genome Sequencing Center for Infectious Disease"/>
            <person name="Wu L."/>
            <person name="Ma J."/>
        </authorList>
    </citation>
    <scope>NUCLEOTIDE SEQUENCE [LARGE SCALE GENOMIC DNA]</scope>
    <source>
        <strain evidence="1 2">JCM 14303</strain>
    </source>
</reference>
<comment type="caution">
    <text evidence="1">The sequence shown here is derived from an EMBL/GenBank/DDBJ whole genome shotgun (WGS) entry which is preliminary data.</text>
</comment>
<protein>
    <submittedName>
        <fullName evidence="1">Uncharacterized protein</fullName>
    </submittedName>
</protein>
<proteinExistence type="predicted"/>
<sequence length="45" mass="4612">MDVTVLCDAVAVFPEPIGDALPGWSAEQQQWAEVEAPGNVAADGG</sequence>
<evidence type="ECO:0000313" key="2">
    <source>
        <dbReference type="Proteomes" id="UP001500363"/>
    </source>
</evidence>
<evidence type="ECO:0000313" key="1">
    <source>
        <dbReference type="EMBL" id="GAA1541118.1"/>
    </source>
</evidence>
<dbReference type="Proteomes" id="UP001500363">
    <property type="component" value="Unassembled WGS sequence"/>
</dbReference>
<dbReference type="RefSeq" id="WP_344178081.1">
    <property type="nucleotide sequence ID" value="NZ_BAAANC010000002.1"/>
</dbReference>